<dbReference type="RefSeq" id="WP_106168508.1">
    <property type="nucleotide sequence ID" value="NZ_JAVKZF010000003.1"/>
</dbReference>
<proteinExistence type="predicted"/>
<dbReference type="AlphaFoldDB" id="A0AB37UMV9"/>
<keyword evidence="2" id="KW-1185">Reference proteome</keyword>
<dbReference type="Proteomes" id="UP000282574">
    <property type="component" value="Unassembled WGS sequence"/>
</dbReference>
<organism evidence="1 2">
    <name type="scientific">Chroococcidiopsis cubana SAG 39.79</name>
    <dbReference type="NCBI Taxonomy" id="388085"/>
    <lineage>
        <taxon>Bacteria</taxon>
        <taxon>Bacillati</taxon>
        <taxon>Cyanobacteriota</taxon>
        <taxon>Cyanophyceae</taxon>
        <taxon>Chroococcidiopsidales</taxon>
        <taxon>Chroococcidiopsidaceae</taxon>
        <taxon>Chroococcidiopsis</taxon>
    </lineage>
</organism>
<accession>A0AB37UMV9</accession>
<sequence length="60" mass="7020">MAFNNQHYYTFTALLQLWGLPLQLVEPISRQLANIDNTQQDELIQLFAVELQKKQSLSEK</sequence>
<evidence type="ECO:0000313" key="1">
    <source>
        <dbReference type="EMBL" id="RUT12711.1"/>
    </source>
</evidence>
<dbReference type="EMBL" id="RSCK01000012">
    <property type="protein sequence ID" value="RUT12711.1"/>
    <property type="molecule type" value="Genomic_DNA"/>
</dbReference>
<evidence type="ECO:0000313" key="2">
    <source>
        <dbReference type="Proteomes" id="UP000282574"/>
    </source>
</evidence>
<protein>
    <submittedName>
        <fullName evidence="1">Uncharacterized protein</fullName>
    </submittedName>
</protein>
<reference evidence="1 2" key="1">
    <citation type="journal article" date="2019" name="Genome Biol. Evol.">
        <title>Day and night: Metabolic profiles and evolutionary relationships of six axenic non-marine cyanobacteria.</title>
        <authorList>
            <person name="Will S.E."/>
            <person name="Henke P."/>
            <person name="Boedeker C."/>
            <person name="Huang S."/>
            <person name="Brinkmann H."/>
            <person name="Rohde M."/>
            <person name="Jarek M."/>
            <person name="Friedl T."/>
            <person name="Seufert S."/>
            <person name="Schumacher M."/>
            <person name="Overmann J."/>
            <person name="Neumann-Schaal M."/>
            <person name="Petersen J."/>
        </authorList>
    </citation>
    <scope>NUCLEOTIDE SEQUENCE [LARGE SCALE GENOMIC DNA]</scope>
    <source>
        <strain evidence="1 2">SAG 39.79</strain>
    </source>
</reference>
<gene>
    <name evidence="1" type="ORF">DSM107010_20920</name>
</gene>
<comment type="caution">
    <text evidence="1">The sequence shown here is derived from an EMBL/GenBank/DDBJ whole genome shotgun (WGS) entry which is preliminary data.</text>
</comment>
<name>A0AB37UMV9_9CYAN</name>